<dbReference type="FunFam" id="3.40.980.10:FF:000004">
    <property type="entry name" value="Molybdopterin molybdenumtransferase"/>
    <property type="match status" value="1"/>
</dbReference>
<dbReference type="AlphaFoldDB" id="A0A931I468"/>
<dbReference type="GO" id="GO:0005829">
    <property type="term" value="C:cytosol"/>
    <property type="evidence" value="ECO:0007669"/>
    <property type="project" value="TreeGrafter"/>
</dbReference>
<dbReference type="Proteomes" id="UP000631694">
    <property type="component" value="Unassembled WGS sequence"/>
</dbReference>
<evidence type="ECO:0000256" key="6">
    <source>
        <dbReference type="ARBA" id="ARBA00022679"/>
    </source>
</evidence>
<dbReference type="SUPFAM" id="SSF53218">
    <property type="entry name" value="Molybdenum cofactor biosynthesis proteins"/>
    <property type="match status" value="1"/>
</dbReference>
<dbReference type="SUPFAM" id="SSF63867">
    <property type="entry name" value="MoeA C-terminal domain-like"/>
    <property type="match status" value="1"/>
</dbReference>
<comment type="pathway">
    <text evidence="3 11">Cofactor biosynthesis; molybdopterin biosynthesis.</text>
</comment>
<keyword evidence="7 11" id="KW-0479">Metal-binding</keyword>
<keyword evidence="14" id="KW-1185">Reference proteome</keyword>
<dbReference type="Gene3D" id="2.170.190.11">
    <property type="entry name" value="Molybdopterin biosynthesis moea protein, domain 3"/>
    <property type="match status" value="1"/>
</dbReference>
<dbReference type="NCBIfam" id="TIGR00177">
    <property type="entry name" value="molyb_syn"/>
    <property type="match status" value="1"/>
</dbReference>
<dbReference type="SUPFAM" id="SSF63882">
    <property type="entry name" value="MoeA N-terminal region -like"/>
    <property type="match status" value="1"/>
</dbReference>
<evidence type="ECO:0000256" key="11">
    <source>
        <dbReference type="RuleBase" id="RU365090"/>
    </source>
</evidence>
<comment type="cofactor">
    <cofactor evidence="1 11">
        <name>Mg(2+)</name>
        <dbReference type="ChEBI" id="CHEBI:18420"/>
    </cofactor>
</comment>
<evidence type="ECO:0000256" key="7">
    <source>
        <dbReference type="ARBA" id="ARBA00022723"/>
    </source>
</evidence>
<proteinExistence type="inferred from homology"/>
<dbReference type="PANTHER" id="PTHR10192:SF5">
    <property type="entry name" value="GEPHYRIN"/>
    <property type="match status" value="1"/>
</dbReference>
<dbReference type="CDD" id="cd00887">
    <property type="entry name" value="MoeA"/>
    <property type="match status" value="1"/>
</dbReference>
<dbReference type="GO" id="GO:0046872">
    <property type="term" value="F:metal ion binding"/>
    <property type="evidence" value="ECO:0007669"/>
    <property type="project" value="UniProtKB-UniRule"/>
</dbReference>
<evidence type="ECO:0000256" key="5">
    <source>
        <dbReference type="ARBA" id="ARBA00022505"/>
    </source>
</evidence>
<feature type="domain" description="MoaB/Mog" evidence="12">
    <location>
        <begin position="177"/>
        <end position="314"/>
    </location>
</feature>
<dbReference type="Pfam" id="PF03453">
    <property type="entry name" value="MoeA_N"/>
    <property type="match status" value="1"/>
</dbReference>
<evidence type="ECO:0000256" key="4">
    <source>
        <dbReference type="ARBA" id="ARBA00010763"/>
    </source>
</evidence>
<evidence type="ECO:0000256" key="8">
    <source>
        <dbReference type="ARBA" id="ARBA00022842"/>
    </source>
</evidence>
<dbReference type="InterPro" id="IPR036135">
    <property type="entry name" value="MoeA_linker/N_sf"/>
</dbReference>
<comment type="catalytic activity">
    <reaction evidence="10">
        <text>adenylyl-molybdopterin + molybdate = Mo-molybdopterin + AMP + H(+)</text>
        <dbReference type="Rhea" id="RHEA:35047"/>
        <dbReference type="ChEBI" id="CHEBI:15378"/>
        <dbReference type="ChEBI" id="CHEBI:36264"/>
        <dbReference type="ChEBI" id="CHEBI:62727"/>
        <dbReference type="ChEBI" id="CHEBI:71302"/>
        <dbReference type="ChEBI" id="CHEBI:456215"/>
        <dbReference type="EC" id="2.10.1.1"/>
    </reaction>
</comment>
<evidence type="ECO:0000256" key="3">
    <source>
        <dbReference type="ARBA" id="ARBA00005046"/>
    </source>
</evidence>
<dbReference type="InterPro" id="IPR005111">
    <property type="entry name" value="MoeA_C_domain_IV"/>
</dbReference>
<comment type="caution">
    <text evidence="13">The sequence shown here is derived from an EMBL/GenBank/DDBJ whole genome shotgun (WGS) entry which is preliminary data.</text>
</comment>
<evidence type="ECO:0000259" key="12">
    <source>
        <dbReference type="SMART" id="SM00852"/>
    </source>
</evidence>
<dbReference type="InterPro" id="IPR005110">
    <property type="entry name" value="MoeA_linker/N"/>
</dbReference>
<accession>A0A931I468</accession>
<sequence length="398" mass="40823">MALVPVETARALLLRDVMPTPAEPVALADAGGRVLAEPIAANRTQPPFDASSMDGYAVRAADIAGAPVTLRMVGTAAAGHGFAGTVGPGEAVRIFTGAPMPAGTDTVLIQENARAGDGTVEALQSEPRGRFVRRAGLDFAAGEVLLQAGRRLDERALALAAAMNHAVLPVRRRPKVAILATGDELVAPGGTPAADQIVASNGAGLAALVHAAGGEAVDLGIARDDLAEIEARIETAADADVVALLGGASVGDHDFTREALQRRGFTLDFWKIAMRPGKPLMAGRAGNRIALGLPGNPVASLVCGRLFLVPLIDRLLGGAGAAPATLPALLGRDLEANDLREDYLRATLDRVGDTLVATPFAVQDSSMLAHLANADCLVVRAPFAAAAAAGEPCRIIRF</sequence>
<keyword evidence="5 11" id="KW-0500">Molybdenum</keyword>
<dbReference type="Pfam" id="PF00994">
    <property type="entry name" value="MoCF_biosynth"/>
    <property type="match status" value="1"/>
</dbReference>
<evidence type="ECO:0000313" key="14">
    <source>
        <dbReference type="Proteomes" id="UP000631694"/>
    </source>
</evidence>
<organism evidence="13 14">
    <name type="scientific">Methylobrevis albus</name>
    <dbReference type="NCBI Taxonomy" id="2793297"/>
    <lineage>
        <taxon>Bacteria</taxon>
        <taxon>Pseudomonadati</taxon>
        <taxon>Pseudomonadota</taxon>
        <taxon>Alphaproteobacteria</taxon>
        <taxon>Hyphomicrobiales</taxon>
        <taxon>Pleomorphomonadaceae</taxon>
        <taxon>Methylobrevis</taxon>
    </lineage>
</organism>
<dbReference type="InterPro" id="IPR036688">
    <property type="entry name" value="MoeA_C_domain_IV_sf"/>
</dbReference>
<evidence type="ECO:0000256" key="1">
    <source>
        <dbReference type="ARBA" id="ARBA00001946"/>
    </source>
</evidence>
<evidence type="ECO:0000256" key="9">
    <source>
        <dbReference type="ARBA" id="ARBA00023150"/>
    </source>
</evidence>
<protein>
    <recommendedName>
        <fullName evidence="11">Molybdopterin molybdenumtransferase</fullName>
        <ecNumber evidence="11">2.10.1.1</ecNumber>
    </recommendedName>
</protein>
<keyword evidence="8 11" id="KW-0460">Magnesium</keyword>
<comment type="function">
    <text evidence="2 11">Catalyzes the insertion of molybdate into adenylated molybdopterin with the concomitant release of AMP.</text>
</comment>
<dbReference type="PANTHER" id="PTHR10192">
    <property type="entry name" value="MOLYBDOPTERIN BIOSYNTHESIS PROTEIN"/>
    <property type="match status" value="1"/>
</dbReference>
<dbReference type="RefSeq" id="WP_197312995.1">
    <property type="nucleotide sequence ID" value="NZ_JADZLT010000056.1"/>
</dbReference>
<comment type="similarity">
    <text evidence="4 11">Belongs to the MoeA family.</text>
</comment>
<dbReference type="Gene3D" id="3.90.105.10">
    <property type="entry name" value="Molybdopterin biosynthesis moea protein, domain 2"/>
    <property type="match status" value="1"/>
</dbReference>
<keyword evidence="6 11" id="KW-0808">Transferase</keyword>
<evidence type="ECO:0000313" key="13">
    <source>
        <dbReference type="EMBL" id="MBH0239925.1"/>
    </source>
</evidence>
<dbReference type="EC" id="2.10.1.1" evidence="11"/>
<gene>
    <name evidence="13" type="ORF">I5731_19040</name>
</gene>
<dbReference type="Gene3D" id="3.40.980.10">
    <property type="entry name" value="MoaB/Mog-like domain"/>
    <property type="match status" value="1"/>
</dbReference>
<evidence type="ECO:0000256" key="10">
    <source>
        <dbReference type="ARBA" id="ARBA00047317"/>
    </source>
</evidence>
<dbReference type="InterPro" id="IPR038987">
    <property type="entry name" value="MoeA-like"/>
</dbReference>
<reference evidence="13" key="1">
    <citation type="submission" date="2020-12" db="EMBL/GenBank/DDBJ databases">
        <title>Methylobrevis albus sp. nov., isolated from fresh water lack sediment.</title>
        <authorList>
            <person name="Zou Q."/>
        </authorList>
    </citation>
    <scope>NUCLEOTIDE SEQUENCE</scope>
    <source>
        <strain evidence="13">L22</strain>
    </source>
</reference>
<dbReference type="EMBL" id="JADZLT010000056">
    <property type="protein sequence ID" value="MBH0239925.1"/>
    <property type="molecule type" value="Genomic_DNA"/>
</dbReference>
<dbReference type="Pfam" id="PF03454">
    <property type="entry name" value="MoeA_C"/>
    <property type="match status" value="1"/>
</dbReference>
<dbReference type="GO" id="GO:0061599">
    <property type="term" value="F:molybdopterin molybdotransferase activity"/>
    <property type="evidence" value="ECO:0007669"/>
    <property type="project" value="UniProtKB-UniRule"/>
</dbReference>
<dbReference type="Gene3D" id="2.40.340.10">
    <property type="entry name" value="MoeA, C-terminal, domain IV"/>
    <property type="match status" value="1"/>
</dbReference>
<evidence type="ECO:0000256" key="2">
    <source>
        <dbReference type="ARBA" id="ARBA00002901"/>
    </source>
</evidence>
<name>A0A931I468_9HYPH</name>
<dbReference type="InterPro" id="IPR036425">
    <property type="entry name" value="MoaB/Mog-like_dom_sf"/>
</dbReference>
<keyword evidence="9 11" id="KW-0501">Molybdenum cofactor biosynthesis</keyword>
<dbReference type="GO" id="GO:0006777">
    <property type="term" value="P:Mo-molybdopterin cofactor biosynthetic process"/>
    <property type="evidence" value="ECO:0007669"/>
    <property type="project" value="UniProtKB-UniRule"/>
</dbReference>
<dbReference type="SMART" id="SM00852">
    <property type="entry name" value="MoCF_biosynth"/>
    <property type="match status" value="1"/>
</dbReference>
<dbReference type="InterPro" id="IPR001453">
    <property type="entry name" value="MoaB/Mog_dom"/>
</dbReference>
<dbReference type="NCBIfam" id="NF045515">
    <property type="entry name" value="Glp_gephyrin"/>
    <property type="match status" value="1"/>
</dbReference>